<dbReference type="STRING" id="667015.Bacsa_3441"/>
<dbReference type="HOGENOM" id="CLU_110239_0_0_10"/>
<name>F0R6R1_PHOSB</name>
<dbReference type="EMBL" id="CP002530">
    <property type="protein sequence ID" value="ADY37966.1"/>
    <property type="molecule type" value="Genomic_DNA"/>
</dbReference>
<dbReference type="PROSITE" id="PS51257">
    <property type="entry name" value="PROKAR_LIPOPROTEIN"/>
    <property type="match status" value="1"/>
</dbReference>
<proteinExistence type="predicted"/>
<evidence type="ECO:0000313" key="3">
    <source>
        <dbReference type="Proteomes" id="UP000007486"/>
    </source>
</evidence>
<feature type="signal peptide" evidence="1">
    <location>
        <begin position="1"/>
        <end position="22"/>
    </location>
</feature>
<evidence type="ECO:0008006" key="4">
    <source>
        <dbReference type="Google" id="ProtNLM"/>
    </source>
</evidence>
<accession>F0R6R1</accession>
<dbReference type="eggNOG" id="ENOG502ZBDP">
    <property type="taxonomic scope" value="Bacteria"/>
</dbReference>
<dbReference type="AlphaFoldDB" id="F0R6R1"/>
<reference evidence="2 3" key="1">
    <citation type="journal article" date="2011" name="Stand. Genomic Sci.">
        <title>Complete genome sequence of Bacteroides salanitronis type strain (BL78).</title>
        <authorList>
            <person name="Gronow S."/>
            <person name="Held B."/>
            <person name="Lucas S."/>
            <person name="Lapidus A."/>
            <person name="Del Rio T.G."/>
            <person name="Nolan M."/>
            <person name="Tice H."/>
            <person name="Deshpande S."/>
            <person name="Cheng J.F."/>
            <person name="Pitluck S."/>
            <person name="Liolios K."/>
            <person name="Pagani I."/>
            <person name="Ivanova N."/>
            <person name="Mavromatis K."/>
            <person name="Pati A."/>
            <person name="Tapia R."/>
            <person name="Han C."/>
            <person name="Goodwin L."/>
            <person name="Chen A."/>
            <person name="Palaniappan K."/>
            <person name="Land M."/>
            <person name="Hauser L."/>
            <person name="Chang Y.J."/>
            <person name="Jeffries C.D."/>
            <person name="Brambilla E.M."/>
            <person name="Rohde M."/>
            <person name="Goker M."/>
            <person name="Detter J.C."/>
            <person name="Woyke T."/>
            <person name="Bristow J."/>
            <person name="Markowitz V."/>
            <person name="Hugenholtz P."/>
            <person name="Kyrpides N.C."/>
            <person name="Klenk H.P."/>
            <person name="Eisen J.A."/>
        </authorList>
    </citation>
    <scope>NUCLEOTIDE SEQUENCE [LARGE SCALE GENOMIC DNA]</scope>
    <source>
        <strain evidence="2 3">DSM 18170</strain>
    </source>
</reference>
<feature type="chain" id="PRO_5003259074" description="DUF1566 domain-containing protein" evidence="1">
    <location>
        <begin position="23"/>
        <end position="222"/>
    </location>
</feature>
<keyword evidence="1" id="KW-0732">Signal</keyword>
<keyword evidence="3" id="KW-1185">Reference proteome</keyword>
<gene>
    <name evidence="2" type="ordered locus">Bacsa_3441</name>
</gene>
<dbReference type="RefSeq" id="WP_013619323.1">
    <property type="nucleotide sequence ID" value="NC_015164.1"/>
</dbReference>
<protein>
    <recommendedName>
        <fullName evidence="4">DUF1566 domain-containing protein</fullName>
    </recommendedName>
</protein>
<dbReference type="OrthoDB" id="1066707at2"/>
<dbReference type="KEGG" id="bsa:Bacsa_3441"/>
<sequence length="222" mass="24248">MNKIGKAWAAVVLMLVAVLVGCDGHHDPLDTSMKVGHILCTDGKTRSYEDYAASGKEAIAVVFHVNHDEEINGTGYAVYLHDLTPEAFADSLGIAQGTSADLTAYDGNENTFALYDTDDVSSPMAMQVFDMWRYGQSAYVPSVAQMRLLYAAKEFVNPYIEACGGDPLPNEADGCWYWTSTEVEGQETAKAWLFSMGSGAIQETPKLQGHKVRAIVTLYNEE</sequence>
<evidence type="ECO:0000256" key="1">
    <source>
        <dbReference type="SAM" id="SignalP"/>
    </source>
</evidence>
<organism evidence="2 3">
    <name type="scientific">Phocaeicola salanitronis (strain DSM 18170 / JCM 13657 / CCUG 60908 / BL78)</name>
    <name type="common">Bacteroides salanitronis</name>
    <dbReference type="NCBI Taxonomy" id="667015"/>
    <lineage>
        <taxon>Bacteria</taxon>
        <taxon>Pseudomonadati</taxon>
        <taxon>Bacteroidota</taxon>
        <taxon>Bacteroidia</taxon>
        <taxon>Bacteroidales</taxon>
        <taxon>Bacteroidaceae</taxon>
        <taxon>Phocaeicola</taxon>
    </lineage>
</organism>
<dbReference type="Proteomes" id="UP000007486">
    <property type="component" value="Chromosome"/>
</dbReference>
<evidence type="ECO:0000313" key="2">
    <source>
        <dbReference type="EMBL" id="ADY37966.1"/>
    </source>
</evidence>